<gene>
    <name evidence="2" type="ORF">SE37_00965</name>
</gene>
<dbReference type="CDD" id="cd04196">
    <property type="entry name" value="GT_2_like_d"/>
    <property type="match status" value="1"/>
</dbReference>
<comment type="caution">
    <text evidence="2">The sequence shown here is derived from an EMBL/GenBank/DDBJ whole genome shotgun (WGS) entry which is preliminary data.</text>
</comment>
<dbReference type="InterPro" id="IPR029044">
    <property type="entry name" value="Nucleotide-diphossugar_trans"/>
</dbReference>
<evidence type="ECO:0000313" key="2">
    <source>
        <dbReference type="EMBL" id="KIE41304.1"/>
    </source>
</evidence>
<protein>
    <submittedName>
        <fullName evidence="2">Glycosyl transferase</fullName>
    </submittedName>
</protein>
<evidence type="ECO:0000259" key="1">
    <source>
        <dbReference type="Pfam" id="PF00535"/>
    </source>
</evidence>
<dbReference type="Gene3D" id="3.90.550.10">
    <property type="entry name" value="Spore Coat Polysaccharide Biosynthesis Protein SpsA, Chain A"/>
    <property type="match status" value="1"/>
</dbReference>
<dbReference type="RefSeq" id="WP_039642928.1">
    <property type="nucleotide sequence ID" value="NZ_JXBL01000001.1"/>
</dbReference>
<dbReference type="InterPro" id="IPR001173">
    <property type="entry name" value="Glyco_trans_2-like"/>
</dbReference>
<dbReference type="EMBL" id="JXBL01000001">
    <property type="protein sequence ID" value="KIE41304.1"/>
    <property type="molecule type" value="Genomic_DNA"/>
</dbReference>
<accession>A0A0C1TKG9</accession>
<dbReference type="SUPFAM" id="SSF53448">
    <property type="entry name" value="Nucleotide-diphospho-sugar transferases"/>
    <property type="match status" value="1"/>
</dbReference>
<dbReference type="InterPro" id="IPR050834">
    <property type="entry name" value="Glycosyltransf_2"/>
</dbReference>
<reference evidence="2 3" key="1">
    <citation type="submission" date="2015-01" db="EMBL/GenBank/DDBJ databases">
        <title>Genome sequence of the anaerobic bacterium Geobacter soli GSS01, a dissimilatory Fe(III) reducer from soil.</title>
        <authorList>
            <person name="Yang G."/>
            <person name="Zhou S."/>
        </authorList>
    </citation>
    <scope>NUCLEOTIDE SEQUENCE [LARGE SCALE GENOMIC DNA]</scope>
    <source>
        <strain evidence="2 3">GSS01</strain>
    </source>
</reference>
<dbReference type="FunFam" id="3.90.550.10:FF:000355">
    <property type="entry name" value="Glycosyltransferase"/>
    <property type="match status" value="1"/>
</dbReference>
<dbReference type="AlphaFoldDB" id="A0A0C1TKG9"/>
<keyword evidence="2" id="KW-0808">Transferase</keyword>
<sequence>MREIPLVSVALATYNGERYLRRQLDSVLAQTYRNIEIVVSDDCSRDGTVAILEEYRRAHGITFRVNERNLGFVRNFERALAGCSGEFIALSDQDDIWLPEKIETLVREIGPHSLIYTDALLIDGDDQPLPGSLVEVSGVRPVSGTCFEYFVCNNCVTGCTAMLRRDLLATALPIPEEETYHDWWLAVAASRRNGVVYHAAKLTKYRQHAHNYTGANVRAGLPTRIAAHLMGKTAAEKRGYYELLAGRARRYREMADRLNLTPAEWSFLEEVGAYAESLLSGGNRMKAFALALKHRDTLFPAAGRVEKLLFVFSKLIAARAI</sequence>
<dbReference type="PANTHER" id="PTHR43685:SF11">
    <property type="entry name" value="GLYCOSYLTRANSFERASE TAGX-RELATED"/>
    <property type="match status" value="1"/>
</dbReference>
<dbReference type="Proteomes" id="UP000031433">
    <property type="component" value="Unassembled WGS sequence"/>
</dbReference>
<dbReference type="PANTHER" id="PTHR43685">
    <property type="entry name" value="GLYCOSYLTRANSFERASE"/>
    <property type="match status" value="1"/>
</dbReference>
<proteinExistence type="predicted"/>
<dbReference type="Pfam" id="PF00535">
    <property type="entry name" value="Glycos_transf_2"/>
    <property type="match status" value="1"/>
</dbReference>
<name>A0A0C1TKG9_9BACT</name>
<organism evidence="2 3">
    <name type="scientific">Geobacter soli</name>
    <dbReference type="NCBI Taxonomy" id="1510391"/>
    <lineage>
        <taxon>Bacteria</taxon>
        <taxon>Pseudomonadati</taxon>
        <taxon>Thermodesulfobacteriota</taxon>
        <taxon>Desulfuromonadia</taxon>
        <taxon>Geobacterales</taxon>
        <taxon>Geobacteraceae</taxon>
        <taxon>Geobacter</taxon>
    </lineage>
</organism>
<dbReference type="GO" id="GO:0016740">
    <property type="term" value="F:transferase activity"/>
    <property type="evidence" value="ECO:0007669"/>
    <property type="project" value="UniProtKB-KW"/>
</dbReference>
<evidence type="ECO:0000313" key="3">
    <source>
        <dbReference type="Proteomes" id="UP000031433"/>
    </source>
</evidence>
<feature type="domain" description="Glycosyltransferase 2-like" evidence="1">
    <location>
        <begin position="8"/>
        <end position="163"/>
    </location>
</feature>
<keyword evidence="3" id="KW-1185">Reference proteome</keyword>